<name>A0ACC2JGS9_9PEZI</name>
<reference evidence="1" key="1">
    <citation type="submission" date="2022-12" db="EMBL/GenBank/DDBJ databases">
        <title>Genome Sequence of Lasiodiplodia mahajangana.</title>
        <authorList>
            <person name="Buettner E."/>
        </authorList>
    </citation>
    <scope>NUCLEOTIDE SEQUENCE</scope>
    <source>
        <strain evidence="1">VT137</strain>
    </source>
</reference>
<dbReference type="Proteomes" id="UP001153332">
    <property type="component" value="Unassembled WGS sequence"/>
</dbReference>
<evidence type="ECO:0000313" key="2">
    <source>
        <dbReference type="Proteomes" id="UP001153332"/>
    </source>
</evidence>
<evidence type="ECO:0000313" key="1">
    <source>
        <dbReference type="EMBL" id="KAJ8126569.1"/>
    </source>
</evidence>
<keyword evidence="2" id="KW-1185">Reference proteome</keyword>
<dbReference type="EMBL" id="JAPUUL010001801">
    <property type="protein sequence ID" value="KAJ8126569.1"/>
    <property type="molecule type" value="Genomic_DNA"/>
</dbReference>
<accession>A0ACC2JGS9</accession>
<proteinExistence type="predicted"/>
<sequence>MTLRKRLQLTAVFATGFLIVENNIAIAVGSTPAFCAFTRVYIKNSSHLRSFVSLISGGHWDGGNSNQGHSDSGKPVSILTWGRWRSARPPARAELDTTQPWGYDLSETALNTSVSAYRTETLADEEATGITMTTEINQVSKQDRVNT</sequence>
<gene>
    <name evidence="1" type="ORF">O1611_g7068</name>
</gene>
<organism evidence="1 2">
    <name type="scientific">Lasiodiplodia mahajangana</name>
    <dbReference type="NCBI Taxonomy" id="1108764"/>
    <lineage>
        <taxon>Eukaryota</taxon>
        <taxon>Fungi</taxon>
        <taxon>Dikarya</taxon>
        <taxon>Ascomycota</taxon>
        <taxon>Pezizomycotina</taxon>
        <taxon>Dothideomycetes</taxon>
        <taxon>Dothideomycetes incertae sedis</taxon>
        <taxon>Botryosphaeriales</taxon>
        <taxon>Botryosphaeriaceae</taxon>
        <taxon>Lasiodiplodia</taxon>
    </lineage>
</organism>
<comment type="caution">
    <text evidence="1">The sequence shown here is derived from an EMBL/GenBank/DDBJ whole genome shotgun (WGS) entry which is preliminary data.</text>
</comment>
<protein>
    <submittedName>
        <fullName evidence="1">Uncharacterized protein</fullName>
    </submittedName>
</protein>